<sequence length="484" mass="53535">MNLSSISILFAYLLSIQQIHAFSATKGSTASISRTSTLFAKPPPTAKFDLEAIEALEAELDYQEKLKNQKDDTVEQQEEEEDEWDILSADLDGLKEYTVPDELHNKRIDAILKEFEPDMSRSQCGSLVSDGMVAILTPEEEANGQKPTVTTRKSLKLEKGTKLHVKHAVDETPTEIVAQNLPLSILYEDEHMIVLNKAAGMVVHPAVGNWDGTVVNALAYYLANESPFGSGDFIENDGRVKPDKAEGVDVDGTDGEVVTFRPGIVHRLDKGTTGILVVAKTRESLTTLSESFANREVKKTYVAVTVGNPGKRVVIDKPIGRHPIHRQRMRVVPDPSKMNSSGMSLKERRAAGMGSKSTAVFGRNALSFVDTLAFDGKLGVAQVRIETGRTHQIRVHLQDRTTPIYGDDVYGFTDWNKRLAKSQGIQRPLLHAFKLELTHPVSKKKMVFRAPMAEDMMTVAQGIWPTGSEERPDLFAPTDVEIEE</sequence>
<evidence type="ECO:0000256" key="2">
    <source>
        <dbReference type="ARBA" id="ARBA00023235"/>
    </source>
</evidence>
<evidence type="ECO:0000256" key="4">
    <source>
        <dbReference type="SAM" id="SignalP"/>
    </source>
</evidence>
<dbReference type="PANTHER" id="PTHR21600:SF44">
    <property type="entry name" value="RIBOSOMAL LARGE SUBUNIT PSEUDOURIDINE SYNTHASE D"/>
    <property type="match status" value="1"/>
</dbReference>
<keyword evidence="7" id="KW-1185">Reference proteome</keyword>
<dbReference type="InterPro" id="IPR050188">
    <property type="entry name" value="RluA_PseudoU_synthase"/>
</dbReference>
<reference evidence="6 7" key="1">
    <citation type="journal article" date="2021" name="Sci. Rep.">
        <title>The genome of the diatom Chaetoceros tenuissimus carries an ancient integrated fragment of an extant virus.</title>
        <authorList>
            <person name="Hongo Y."/>
            <person name="Kimura K."/>
            <person name="Takaki Y."/>
            <person name="Yoshida Y."/>
            <person name="Baba S."/>
            <person name="Kobayashi G."/>
            <person name="Nagasaki K."/>
            <person name="Hano T."/>
            <person name="Tomaru Y."/>
        </authorList>
    </citation>
    <scope>NUCLEOTIDE SEQUENCE [LARGE SCALE GENOMIC DNA]</scope>
    <source>
        <strain evidence="6 7">NIES-3715</strain>
    </source>
</reference>
<dbReference type="Pfam" id="PF00849">
    <property type="entry name" value="PseudoU_synth_2"/>
    <property type="match status" value="1"/>
</dbReference>
<dbReference type="EMBL" id="BLLK01000022">
    <property type="protein sequence ID" value="GFH46941.1"/>
    <property type="molecule type" value="Genomic_DNA"/>
</dbReference>
<keyword evidence="4" id="KW-0732">Signal</keyword>
<dbReference type="InterPro" id="IPR036986">
    <property type="entry name" value="S4_RNA-bd_sf"/>
</dbReference>
<gene>
    <name evidence="6" type="ORF">CTEN210_03415</name>
</gene>
<feature type="coiled-coil region" evidence="3">
    <location>
        <begin position="53"/>
        <end position="83"/>
    </location>
</feature>
<keyword evidence="2" id="KW-0413">Isomerase</keyword>
<organism evidence="6 7">
    <name type="scientific">Chaetoceros tenuissimus</name>
    <dbReference type="NCBI Taxonomy" id="426638"/>
    <lineage>
        <taxon>Eukaryota</taxon>
        <taxon>Sar</taxon>
        <taxon>Stramenopiles</taxon>
        <taxon>Ochrophyta</taxon>
        <taxon>Bacillariophyta</taxon>
        <taxon>Coscinodiscophyceae</taxon>
        <taxon>Chaetocerotophycidae</taxon>
        <taxon>Chaetocerotales</taxon>
        <taxon>Chaetocerotaceae</taxon>
        <taxon>Chaetoceros</taxon>
    </lineage>
</organism>
<proteinExistence type="inferred from homology"/>
<dbReference type="PROSITE" id="PS01129">
    <property type="entry name" value="PSI_RLU"/>
    <property type="match status" value="1"/>
</dbReference>
<protein>
    <submittedName>
        <fullName evidence="6">23S rRNA pseudouridine1911/1915/1917 synthase</fullName>
    </submittedName>
</protein>
<dbReference type="GO" id="GO:0000455">
    <property type="term" value="P:enzyme-directed rRNA pseudouridine synthesis"/>
    <property type="evidence" value="ECO:0007669"/>
    <property type="project" value="TreeGrafter"/>
</dbReference>
<accession>A0AAD3CL83</accession>
<comment type="similarity">
    <text evidence="1">Belongs to the pseudouridine synthase RluA family.</text>
</comment>
<dbReference type="InterPro" id="IPR006224">
    <property type="entry name" value="PsdUridine_synth_RluA-like_CS"/>
</dbReference>
<dbReference type="InterPro" id="IPR006145">
    <property type="entry name" value="PsdUridine_synth_RsuA/RluA"/>
</dbReference>
<dbReference type="CDD" id="cd02869">
    <property type="entry name" value="PseudoU_synth_RluA_like"/>
    <property type="match status" value="1"/>
</dbReference>
<evidence type="ECO:0000313" key="6">
    <source>
        <dbReference type="EMBL" id="GFH46941.1"/>
    </source>
</evidence>
<dbReference type="GO" id="GO:0009982">
    <property type="term" value="F:pseudouridine synthase activity"/>
    <property type="evidence" value="ECO:0007669"/>
    <property type="project" value="InterPro"/>
</dbReference>
<evidence type="ECO:0000256" key="3">
    <source>
        <dbReference type="SAM" id="Coils"/>
    </source>
</evidence>
<dbReference type="CDD" id="cd00165">
    <property type="entry name" value="S4"/>
    <property type="match status" value="1"/>
</dbReference>
<dbReference type="Gene3D" id="3.30.2350.10">
    <property type="entry name" value="Pseudouridine synthase"/>
    <property type="match status" value="1"/>
</dbReference>
<dbReference type="PANTHER" id="PTHR21600">
    <property type="entry name" value="MITOCHONDRIAL RNA PSEUDOURIDINE SYNTHASE"/>
    <property type="match status" value="1"/>
</dbReference>
<dbReference type="Proteomes" id="UP001054902">
    <property type="component" value="Unassembled WGS sequence"/>
</dbReference>
<name>A0AAD3CL83_9STRA</name>
<comment type="caution">
    <text evidence="6">The sequence shown here is derived from an EMBL/GenBank/DDBJ whole genome shotgun (WGS) entry which is preliminary data.</text>
</comment>
<dbReference type="SUPFAM" id="SSF55120">
    <property type="entry name" value="Pseudouridine synthase"/>
    <property type="match status" value="1"/>
</dbReference>
<feature type="domain" description="Pseudouridine synthase RsuA/RluA-like" evidence="5">
    <location>
        <begin position="191"/>
        <end position="398"/>
    </location>
</feature>
<feature type="chain" id="PRO_5042021574" evidence="4">
    <location>
        <begin position="22"/>
        <end position="484"/>
    </location>
</feature>
<dbReference type="AlphaFoldDB" id="A0AAD3CL83"/>
<dbReference type="InterPro" id="IPR020103">
    <property type="entry name" value="PsdUridine_synth_cat_dom_sf"/>
</dbReference>
<evidence type="ECO:0000256" key="1">
    <source>
        <dbReference type="ARBA" id="ARBA00010876"/>
    </source>
</evidence>
<evidence type="ECO:0000313" key="7">
    <source>
        <dbReference type="Proteomes" id="UP001054902"/>
    </source>
</evidence>
<feature type="signal peptide" evidence="4">
    <location>
        <begin position="1"/>
        <end position="21"/>
    </location>
</feature>
<dbReference type="Gene3D" id="3.10.290.10">
    <property type="entry name" value="RNA-binding S4 domain"/>
    <property type="match status" value="1"/>
</dbReference>
<dbReference type="GO" id="GO:0003723">
    <property type="term" value="F:RNA binding"/>
    <property type="evidence" value="ECO:0007669"/>
    <property type="project" value="InterPro"/>
</dbReference>
<evidence type="ECO:0000259" key="5">
    <source>
        <dbReference type="Pfam" id="PF00849"/>
    </source>
</evidence>
<keyword evidence="3" id="KW-0175">Coiled coil</keyword>